<reference evidence="1 2" key="1">
    <citation type="journal article" date="2022" name="New Phytol.">
        <title>Ecological generalism drives hyperdiversity of secondary metabolite gene clusters in xylarialean endophytes.</title>
        <authorList>
            <person name="Franco M.E.E."/>
            <person name="Wisecaver J.H."/>
            <person name="Arnold A.E."/>
            <person name="Ju Y.M."/>
            <person name="Slot J.C."/>
            <person name="Ahrendt S."/>
            <person name="Moore L.P."/>
            <person name="Eastman K.E."/>
            <person name="Scott K."/>
            <person name="Konkel Z."/>
            <person name="Mondo S.J."/>
            <person name="Kuo A."/>
            <person name="Hayes R.D."/>
            <person name="Haridas S."/>
            <person name="Andreopoulos B."/>
            <person name="Riley R."/>
            <person name="LaButti K."/>
            <person name="Pangilinan J."/>
            <person name="Lipzen A."/>
            <person name="Amirebrahimi M."/>
            <person name="Yan J."/>
            <person name="Adam C."/>
            <person name="Keymanesh K."/>
            <person name="Ng V."/>
            <person name="Louie K."/>
            <person name="Northen T."/>
            <person name="Drula E."/>
            <person name="Henrissat B."/>
            <person name="Hsieh H.M."/>
            <person name="Youens-Clark K."/>
            <person name="Lutzoni F."/>
            <person name="Miadlikowska J."/>
            <person name="Eastwood D.C."/>
            <person name="Hamelin R.C."/>
            <person name="Grigoriev I.V."/>
            <person name="U'Ren J.M."/>
        </authorList>
    </citation>
    <scope>NUCLEOTIDE SEQUENCE [LARGE SCALE GENOMIC DNA]</scope>
    <source>
        <strain evidence="1 2">ER1909</strain>
    </source>
</reference>
<accession>A0ACC0CY31</accession>
<evidence type="ECO:0000313" key="2">
    <source>
        <dbReference type="Proteomes" id="UP001497680"/>
    </source>
</evidence>
<name>A0ACC0CY31_9PEZI</name>
<sequence>MNGSTCRFRYKKDPTLPDVKDFIIKRAFQNEAAIDELLDEKEILERLKGLNHIGQILSIGDQLNDKIDSEEFMIMEWIQHGTLLNFVNKATSKLRDGERLPNRLLWRFFLCLVRACVGMAFPEHEEMTPAADDNTEASGICHKDLHMANVLIGNPPNDPYDIDHDITPILKVIDFGRAEIKEKNENRAVATAEQLNIEDIGELMEGLIHLNGQFSSELLVWSPEPARFKYQNRWVRTNAQSLVPPPEGVDEDLVELVCFCLATRHNSRPGLKILLDEVMRNREQKTAEHYNNKPEEQDEWISQFLHETLNDADTRVEPPADEPPADEPPADEPPKNDPVEKRKRDDSDSDSGSGPGKKRKKT</sequence>
<keyword evidence="2" id="KW-1185">Reference proteome</keyword>
<proteinExistence type="predicted"/>
<gene>
    <name evidence="1" type="ORF">F4821DRAFT_279312</name>
</gene>
<dbReference type="EMBL" id="MU394326">
    <property type="protein sequence ID" value="KAI6085359.1"/>
    <property type="molecule type" value="Genomic_DNA"/>
</dbReference>
<organism evidence="1 2">
    <name type="scientific">Hypoxylon rubiginosum</name>
    <dbReference type="NCBI Taxonomy" id="110542"/>
    <lineage>
        <taxon>Eukaryota</taxon>
        <taxon>Fungi</taxon>
        <taxon>Dikarya</taxon>
        <taxon>Ascomycota</taxon>
        <taxon>Pezizomycotina</taxon>
        <taxon>Sordariomycetes</taxon>
        <taxon>Xylariomycetidae</taxon>
        <taxon>Xylariales</taxon>
        <taxon>Hypoxylaceae</taxon>
        <taxon>Hypoxylon</taxon>
    </lineage>
</organism>
<protein>
    <submittedName>
        <fullName evidence="1">Uncharacterized protein</fullName>
    </submittedName>
</protein>
<comment type="caution">
    <text evidence="1">The sequence shown here is derived from an EMBL/GenBank/DDBJ whole genome shotgun (WGS) entry which is preliminary data.</text>
</comment>
<evidence type="ECO:0000313" key="1">
    <source>
        <dbReference type="EMBL" id="KAI6085359.1"/>
    </source>
</evidence>
<dbReference type="Proteomes" id="UP001497680">
    <property type="component" value="Unassembled WGS sequence"/>
</dbReference>